<keyword evidence="2 4" id="KW-0238">DNA-binding</keyword>
<dbReference type="InterPro" id="IPR050109">
    <property type="entry name" value="HTH-type_TetR-like_transc_reg"/>
</dbReference>
<dbReference type="RefSeq" id="WP_133850046.1">
    <property type="nucleotide sequence ID" value="NZ_SNXZ01000002.1"/>
</dbReference>
<dbReference type="PANTHER" id="PTHR30055:SF238">
    <property type="entry name" value="MYCOFACTOCIN BIOSYNTHESIS TRANSCRIPTIONAL REGULATOR MFTR-RELATED"/>
    <property type="match status" value="1"/>
</dbReference>
<dbReference type="Pfam" id="PF00440">
    <property type="entry name" value="TetR_N"/>
    <property type="match status" value="1"/>
</dbReference>
<organism evidence="6 7">
    <name type="scientific">Labedaea rhizosphaerae</name>
    <dbReference type="NCBI Taxonomy" id="598644"/>
    <lineage>
        <taxon>Bacteria</taxon>
        <taxon>Bacillati</taxon>
        <taxon>Actinomycetota</taxon>
        <taxon>Actinomycetes</taxon>
        <taxon>Pseudonocardiales</taxon>
        <taxon>Pseudonocardiaceae</taxon>
        <taxon>Labedaea</taxon>
    </lineage>
</organism>
<comment type="caution">
    <text evidence="6">The sequence shown here is derived from an EMBL/GenBank/DDBJ whole genome shotgun (WGS) entry which is preliminary data.</text>
</comment>
<evidence type="ECO:0000256" key="3">
    <source>
        <dbReference type="ARBA" id="ARBA00023163"/>
    </source>
</evidence>
<dbReference type="InterPro" id="IPR009057">
    <property type="entry name" value="Homeodomain-like_sf"/>
</dbReference>
<dbReference type="OrthoDB" id="3296001at2"/>
<keyword evidence="3" id="KW-0804">Transcription</keyword>
<dbReference type="Proteomes" id="UP000295444">
    <property type="component" value="Unassembled WGS sequence"/>
</dbReference>
<sequence>MGTEGLRERKKEQTRAALSWAALRLSVERGYRNVLVEDIAADAGVSPRTFNNYFASKAEAIVWRHINRAKAMSGLLRDRPRDEPLWTALAEASASLVDDGGVPPDPDWVAGVRLMLTEPEVLGEVLRRTVEAERTLAEAIAERTGMDAGKDLYPRLVAAALSAAQRVASEQWMQEGNDLSMAACLREAIGQLAAGLPEPPH</sequence>
<dbReference type="EMBL" id="SNXZ01000002">
    <property type="protein sequence ID" value="TDQ01467.1"/>
    <property type="molecule type" value="Genomic_DNA"/>
</dbReference>
<dbReference type="PANTHER" id="PTHR30055">
    <property type="entry name" value="HTH-TYPE TRANSCRIPTIONAL REGULATOR RUTR"/>
    <property type="match status" value="1"/>
</dbReference>
<dbReference type="Pfam" id="PF17754">
    <property type="entry name" value="TetR_C_14"/>
    <property type="match status" value="1"/>
</dbReference>
<proteinExistence type="predicted"/>
<dbReference type="GO" id="GO:0003700">
    <property type="term" value="F:DNA-binding transcription factor activity"/>
    <property type="evidence" value="ECO:0007669"/>
    <property type="project" value="TreeGrafter"/>
</dbReference>
<dbReference type="PROSITE" id="PS50977">
    <property type="entry name" value="HTH_TETR_2"/>
    <property type="match status" value="1"/>
</dbReference>
<feature type="DNA-binding region" description="H-T-H motif" evidence="4">
    <location>
        <begin position="35"/>
        <end position="54"/>
    </location>
</feature>
<dbReference type="InterPro" id="IPR041347">
    <property type="entry name" value="MftR_C"/>
</dbReference>
<dbReference type="InterPro" id="IPR001647">
    <property type="entry name" value="HTH_TetR"/>
</dbReference>
<name>A0A4R6SIJ7_LABRH</name>
<reference evidence="6 7" key="1">
    <citation type="submission" date="2019-03" db="EMBL/GenBank/DDBJ databases">
        <title>Genomic Encyclopedia of Type Strains, Phase IV (KMG-IV): sequencing the most valuable type-strain genomes for metagenomic binning, comparative biology and taxonomic classification.</title>
        <authorList>
            <person name="Goeker M."/>
        </authorList>
    </citation>
    <scope>NUCLEOTIDE SEQUENCE [LARGE SCALE GENOMIC DNA]</scope>
    <source>
        <strain evidence="6 7">DSM 45361</strain>
    </source>
</reference>
<evidence type="ECO:0000313" key="6">
    <source>
        <dbReference type="EMBL" id="TDQ01467.1"/>
    </source>
</evidence>
<evidence type="ECO:0000259" key="5">
    <source>
        <dbReference type="PROSITE" id="PS50977"/>
    </source>
</evidence>
<evidence type="ECO:0000256" key="1">
    <source>
        <dbReference type="ARBA" id="ARBA00023015"/>
    </source>
</evidence>
<protein>
    <submittedName>
        <fullName evidence="6">TetR family transcriptional regulator</fullName>
    </submittedName>
</protein>
<keyword evidence="7" id="KW-1185">Reference proteome</keyword>
<evidence type="ECO:0000313" key="7">
    <source>
        <dbReference type="Proteomes" id="UP000295444"/>
    </source>
</evidence>
<keyword evidence="1" id="KW-0805">Transcription regulation</keyword>
<dbReference type="Gene3D" id="1.10.10.60">
    <property type="entry name" value="Homeodomain-like"/>
    <property type="match status" value="1"/>
</dbReference>
<dbReference type="SUPFAM" id="SSF46689">
    <property type="entry name" value="Homeodomain-like"/>
    <property type="match status" value="1"/>
</dbReference>
<dbReference type="Gene3D" id="1.10.357.10">
    <property type="entry name" value="Tetracycline Repressor, domain 2"/>
    <property type="match status" value="1"/>
</dbReference>
<evidence type="ECO:0000256" key="2">
    <source>
        <dbReference type="ARBA" id="ARBA00023125"/>
    </source>
</evidence>
<evidence type="ECO:0000256" key="4">
    <source>
        <dbReference type="PROSITE-ProRule" id="PRU00335"/>
    </source>
</evidence>
<feature type="domain" description="HTH tetR-type" evidence="5">
    <location>
        <begin position="12"/>
        <end position="72"/>
    </location>
</feature>
<gene>
    <name evidence="6" type="ORF">EV186_1021336</name>
</gene>
<dbReference type="AlphaFoldDB" id="A0A4R6SIJ7"/>
<accession>A0A4R6SIJ7</accession>
<dbReference type="GO" id="GO:0000976">
    <property type="term" value="F:transcription cis-regulatory region binding"/>
    <property type="evidence" value="ECO:0007669"/>
    <property type="project" value="TreeGrafter"/>
</dbReference>